<keyword evidence="1" id="KW-0863">Zinc-finger</keyword>
<proteinExistence type="predicted"/>
<comment type="caution">
    <text evidence="4">The sequence shown here is derived from an EMBL/GenBank/DDBJ whole genome shotgun (WGS) entry which is preliminary data.</text>
</comment>
<evidence type="ECO:0000256" key="2">
    <source>
        <dbReference type="SAM" id="MobiDB-lite"/>
    </source>
</evidence>
<keyword evidence="1" id="KW-0862">Zinc</keyword>
<evidence type="ECO:0000259" key="3">
    <source>
        <dbReference type="PROSITE" id="PS50966"/>
    </source>
</evidence>
<organism evidence="4 5">
    <name type="scientific">Neonectria ditissima</name>
    <dbReference type="NCBI Taxonomy" id="78410"/>
    <lineage>
        <taxon>Eukaryota</taxon>
        <taxon>Fungi</taxon>
        <taxon>Dikarya</taxon>
        <taxon>Ascomycota</taxon>
        <taxon>Pezizomycotina</taxon>
        <taxon>Sordariomycetes</taxon>
        <taxon>Hypocreomycetidae</taxon>
        <taxon>Hypocreales</taxon>
        <taxon>Nectriaceae</taxon>
        <taxon>Neonectria</taxon>
    </lineage>
</organism>
<dbReference type="PROSITE" id="PS50966">
    <property type="entry name" value="ZF_SWIM"/>
    <property type="match status" value="1"/>
</dbReference>
<evidence type="ECO:0000313" key="5">
    <source>
        <dbReference type="Proteomes" id="UP000050424"/>
    </source>
</evidence>
<dbReference type="OrthoDB" id="5387895at2759"/>
<dbReference type="EMBL" id="LKCW01000119">
    <property type="protein sequence ID" value="KPM38963.1"/>
    <property type="molecule type" value="Genomic_DNA"/>
</dbReference>
<name>A0A0P7AZA0_9HYPO</name>
<feature type="region of interest" description="Disordered" evidence="2">
    <location>
        <begin position="442"/>
        <end position="461"/>
    </location>
</feature>
<keyword evidence="1" id="KW-0479">Metal-binding</keyword>
<feature type="compositionally biased region" description="Acidic residues" evidence="2">
    <location>
        <begin position="36"/>
        <end position="52"/>
    </location>
</feature>
<sequence length="461" mass="51652">MPPETRSRARAESRAQSRPAGSSQYLEHESSSESSSESESDSDDASDFEDESPAVVRSPSKLAYLIDHLPVSTQNAVRDAFKEPPRIALQKCRLINDTYAFQMTELVTRSIRIRASGDGTSQLSCSCGHDDEPCEHLLWLLDQIVKQTVYDQDAAKPLKMTNRGFPREMGDPFQNIARHHLDLLADGIHCQVVTPDSEYDNELDPYRAEEARELLSSVCGPAPEDYRPDIFTRPSTGKKVLKRHDLDRTVFRMLLDNHQFFHYFRSLCHPTDPINDPFRKLSQRVDHVLRDLDASTTTSATLANAVPSREIPRDVVWAATHILGAVRLIKNELYARDRPLQPAEAISAARSLVHILDAVVSRNRDVHPGADRRSRNLYLSLVGDRDQDFVIGVLSLLPEAASQFLNNLEAILDQIGVHGAPAGYAARFRALLDRLRASSRGSGLKRSVQGQGTERKSKRMK</sequence>
<dbReference type="GO" id="GO:0008270">
    <property type="term" value="F:zinc ion binding"/>
    <property type="evidence" value="ECO:0007669"/>
    <property type="project" value="UniProtKB-KW"/>
</dbReference>
<evidence type="ECO:0000313" key="4">
    <source>
        <dbReference type="EMBL" id="KPM38963.1"/>
    </source>
</evidence>
<gene>
    <name evidence="4" type="ORF">AK830_g7606</name>
</gene>
<feature type="compositionally biased region" description="Basic and acidic residues" evidence="2">
    <location>
        <begin position="1"/>
        <end position="15"/>
    </location>
</feature>
<protein>
    <recommendedName>
        <fullName evidence="3">SWIM-type domain-containing protein</fullName>
    </recommendedName>
</protein>
<dbReference type="STRING" id="78410.A0A0P7AZA0"/>
<reference evidence="4 5" key="1">
    <citation type="submission" date="2015-09" db="EMBL/GenBank/DDBJ databases">
        <title>Draft genome of a European isolate of the apple canker pathogen Neonectria ditissima.</title>
        <authorList>
            <person name="Gomez-Cortecero A."/>
            <person name="Harrison R.J."/>
            <person name="Armitage A.D."/>
        </authorList>
    </citation>
    <scope>NUCLEOTIDE SEQUENCE [LARGE SCALE GENOMIC DNA]</scope>
    <source>
        <strain evidence="4 5">R09/05</strain>
    </source>
</reference>
<evidence type="ECO:0000256" key="1">
    <source>
        <dbReference type="PROSITE-ProRule" id="PRU00325"/>
    </source>
</evidence>
<keyword evidence="5" id="KW-1185">Reference proteome</keyword>
<dbReference type="Proteomes" id="UP000050424">
    <property type="component" value="Unassembled WGS sequence"/>
</dbReference>
<feature type="region of interest" description="Disordered" evidence="2">
    <location>
        <begin position="1"/>
        <end position="55"/>
    </location>
</feature>
<dbReference type="InterPro" id="IPR007527">
    <property type="entry name" value="Znf_SWIM"/>
</dbReference>
<accession>A0A0P7AZA0</accession>
<dbReference type="AlphaFoldDB" id="A0A0P7AZA0"/>
<feature type="domain" description="SWIM-type" evidence="3">
    <location>
        <begin position="111"/>
        <end position="145"/>
    </location>
</feature>
<feature type="compositionally biased region" description="Low complexity" evidence="2">
    <location>
        <begin position="16"/>
        <end position="25"/>
    </location>
</feature>